<accession>N0B5P7</accession>
<organism evidence="2 3">
    <name type="scientific">Hyphomicrobium denitrificans 1NES1</name>
    <dbReference type="NCBI Taxonomy" id="670307"/>
    <lineage>
        <taxon>Bacteria</taxon>
        <taxon>Pseudomonadati</taxon>
        <taxon>Pseudomonadota</taxon>
        <taxon>Alphaproteobacteria</taxon>
        <taxon>Hyphomicrobiales</taxon>
        <taxon>Hyphomicrobiaceae</taxon>
        <taxon>Hyphomicrobium</taxon>
    </lineage>
</organism>
<evidence type="ECO:0000256" key="1">
    <source>
        <dbReference type="SAM" id="MobiDB-lite"/>
    </source>
</evidence>
<protein>
    <submittedName>
        <fullName evidence="2">Uncharacterized protein</fullName>
    </submittedName>
</protein>
<evidence type="ECO:0000313" key="2">
    <source>
        <dbReference type="EMBL" id="AGK58348.1"/>
    </source>
</evidence>
<keyword evidence="3" id="KW-1185">Reference proteome</keyword>
<dbReference type="AlphaFoldDB" id="N0B5P7"/>
<dbReference type="HOGENOM" id="CLU_2843935_0_0_5"/>
<dbReference type="Proteomes" id="UP000005952">
    <property type="component" value="Chromosome"/>
</dbReference>
<evidence type="ECO:0000313" key="3">
    <source>
        <dbReference type="Proteomes" id="UP000005952"/>
    </source>
</evidence>
<sequence length="65" mass="7003">MGGLSGSPVGIDGRAGLKRDAIDSAQKYGRNLLRSPRRFNGHRVRERTRAALDGGFESPEGPSNH</sequence>
<feature type="region of interest" description="Disordered" evidence="1">
    <location>
        <begin position="33"/>
        <end position="65"/>
    </location>
</feature>
<dbReference type="KEGG" id="hdt:HYPDE_33378"/>
<gene>
    <name evidence="2" type="ORF">HYPDE_33378</name>
</gene>
<proteinExistence type="predicted"/>
<name>N0B5P7_9HYPH</name>
<reference evidence="2 3" key="1">
    <citation type="journal article" date="2013" name="Genome Announc.">
        <title>Genome sequences for three denitrifying bacterial strains isolated from a uranium- and nitrate-contaminated subsurface environment.</title>
        <authorList>
            <person name="Venkatramanan R."/>
            <person name="Prakash O."/>
            <person name="Woyke T."/>
            <person name="Chain P."/>
            <person name="Goodwin L.A."/>
            <person name="Watson D."/>
            <person name="Brooks S."/>
            <person name="Kostka J.E."/>
            <person name="Green S.J."/>
        </authorList>
    </citation>
    <scope>NUCLEOTIDE SEQUENCE [LARGE SCALE GENOMIC DNA]</scope>
    <source>
        <strain evidence="2 3">1NES1</strain>
    </source>
</reference>
<feature type="compositionally biased region" description="Basic residues" evidence="1">
    <location>
        <begin position="35"/>
        <end position="46"/>
    </location>
</feature>
<dbReference type="EMBL" id="CP005587">
    <property type="protein sequence ID" value="AGK58348.1"/>
    <property type="molecule type" value="Genomic_DNA"/>
</dbReference>